<feature type="transmembrane region" description="Helical" evidence="1">
    <location>
        <begin position="77"/>
        <end position="100"/>
    </location>
</feature>
<reference evidence="3" key="1">
    <citation type="submission" date="2025-08" db="UniProtKB">
        <authorList>
            <consortium name="RefSeq"/>
        </authorList>
    </citation>
    <scope>IDENTIFICATION</scope>
    <source>
        <tissue evidence="3">Gonads</tissue>
    </source>
</reference>
<protein>
    <submittedName>
        <fullName evidence="3">Uncharacterized protein LOC115891549</fullName>
    </submittedName>
</protein>
<gene>
    <name evidence="3" type="primary">LOC115891549</name>
</gene>
<feature type="transmembrane region" description="Helical" evidence="1">
    <location>
        <begin position="12"/>
        <end position="33"/>
    </location>
</feature>
<evidence type="ECO:0000256" key="1">
    <source>
        <dbReference type="SAM" id="Phobius"/>
    </source>
</evidence>
<sequence length="113" mass="12245">MSNTYHTGVNYIWSTPGILQIAEGLLNIILIVSSTVIDASFRANFLCGIAIFAVLSVIVLLGVNITGVPAKSDVPWFWIQFFCAVNLVLLYSISSTLVIIQLTKGSIITGVRQ</sequence>
<keyword evidence="2" id="KW-1185">Reference proteome</keyword>
<feature type="transmembrane region" description="Helical" evidence="1">
    <location>
        <begin position="45"/>
        <end position="65"/>
    </location>
</feature>
<dbReference type="Proteomes" id="UP000504635">
    <property type="component" value="Unplaced"/>
</dbReference>
<proteinExistence type="predicted"/>
<keyword evidence="1" id="KW-1133">Transmembrane helix</keyword>
<evidence type="ECO:0000313" key="2">
    <source>
        <dbReference type="Proteomes" id="UP000504635"/>
    </source>
</evidence>
<evidence type="ECO:0000313" key="3">
    <source>
        <dbReference type="RefSeq" id="XP_030767898.1"/>
    </source>
</evidence>
<dbReference type="InParanoid" id="A0A6J2YUU7"/>
<dbReference type="GeneID" id="115891549"/>
<accession>A0A6J2YUU7</accession>
<name>A0A6J2YUU7_SITOR</name>
<keyword evidence="1" id="KW-0472">Membrane</keyword>
<dbReference type="OrthoDB" id="10028364at2759"/>
<dbReference type="RefSeq" id="XP_030767898.1">
    <property type="nucleotide sequence ID" value="XM_030912038.1"/>
</dbReference>
<keyword evidence="1" id="KW-0812">Transmembrane</keyword>
<organism evidence="2 3">
    <name type="scientific">Sitophilus oryzae</name>
    <name type="common">Rice weevil</name>
    <name type="synonym">Curculio oryzae</name>
    <dbReference type="NCBI Taxonomy" id="7048"/>
    <lineage>
        <taxon>Eukaryota</taxon>
        <taxon>Metazoa</taxon>
        <taxon>Ecdysozoa</taxon>
        <taxon>Arthropoda</taxon>
        <taxon>Hexapoda</taxon>
        <taxon>Insecta</taxon>
        <taxon>Pterygota</taxon>
        <taxon>Neoptera</taxon>
        <taxon>Endopterygota</taxon>
        <taxon>Coleoptera</taxon>
        <taxon>Polyphaga</taxon>
        <taxon>Cucujiformia</taxon>
        <taxon>Curculionidae</taxon>
        <taxon>Dryophthorinae</taxon>
        <taxon>Sitophilus</taxon>
    </lineage>
</organism>
<dbReference type="KEGG" id="soy:115891549"/>
<dbReference type="AlphaFoldDB" id="A0A6J2YUU7"/>